<name>A0ABR9B7T0_9RHOO</name>
<dbReference type="SUPFAM" id="SSF55073">
    <property type="entry name" value="Nucleotide cyclase"/>
    <property type="match status" value="1"/>
</dbReference>
<organism evidence="4 5">
    <name type="scientific">Thauera sedimentorum</name>
    <dbReference type="NCBI Taxonomy" id="2767595"/>
    <lineage>
        <taxon>Bacteria</taxon>
        <taxon>Pseudomonadati</taxon>
        <taxon>Pseudomonadota</taxon>
        <taxon>Betaproteobacteria</taxon>
        <taxon>Rhodocyclales</taxon>
        <taxon>Zoogloeaceae</taxon>
        <taxon>Thauera</taxon>
    </lineage>
</organism>
<dbReference type="RefSeq" id="WP_187717196.1">
    <property type="nucleotide sequence ID" value="NZ_JACTAH010000001.1"/>
</dbReference>
<dbReference type="Gene3D" id="3.30.70.270">
    <property type="match status" value="1"/>
</dbReference>
<evidence type="ECO:0000259" key="2">
    <source>
        <dbReference type="PROSITE" id="PS50883"/>
    </source>
</evidence>
<keyword evidence="1" id="KW-0812">Transmembrane</keyword>
<dbReference type="SMART" id="SM00052">
    <property type="entry name" value="EAL"/>
    <property type="match status" value="1"/>
</dbReference>
<dbReference type="InterPro" id="IPR035919">
    <property type="entry name" value="EAL_sf"/>
</dbReference>
<dbReference type="Gene3D" id="3.30.450.290">
    <property type="match status" value="1"/>
</dbReference>
<dbReference type="PROSITE" id="PS50887">
    <property type="entry name" value="GGDEF"/>
    <property type="match status" value="1"/>
</dbReference>
<dbReference type="InterPro" id="IPR043128">
    <property type="entry name" value="Rev_trsase/Diguanyl_cyclase"/>
</dbReference>
<keyword evidence="1" id="KW-0472">Membrane</keyword>
<reference evidence="5" key="1">
    <citation type="submission" date="2023-07" db="EMBL/GenBank/DDBJ databases">
        <title>Thauera sp. CAU 1555 isolated from sand of Yaerae Beach.</title>
        <authorList>
            <person name="Kim W."/>
        </authorList>
    </citation>
    <scope>NUCLEOTIDE SEQUENCE [LARGE SCALE GENOMIC DNA]</scope>
    <source>
        <strain evidence="5">CAU 1555</strain>
    </source>
</reference>
<dbReference type="PANTHER" id="PTHR33121">
    <property type="entry name" value="CYCLIC DI-GMP PHOSPHODIESTERASE PDEF"/>
    <property type="match status" value="1"/>
</dbReference>
<proteinExistence type="predicted"/>
<dbReference type="InterPro" id="IPR050706">
    <property type="entry name" value="Cyclic-di-GMP_PDE-like"/>
</dbReference>
<dbReference type="Gene3D" id="3.20.20.450">
    <property type="entry name" value="EAL domain"/>
    <property type="match status" value="1"/>
</dbReference>
<keyword evidence="5" id="KW-1185">Reference proteome</keyword>
<feature type="transmembrane region" description="Helical" evidence="1">
    <location>
        <begin position="175"/>
        <end position="197"/>
    </location>
</feature>
<feature type="domain" description="GGDEF" evidence="3">
    <location>
        <begin position="464"/>
        <end position="599"/>
    </location>
</feature>
<dbReference type="SUPFAM" id="SSF141868">
    <property type="entry name" value="EAL domain-like"/>
    <property type="match status" value="1"/>
</dbReference>
<dbReference type="Pfam" id="PF00990">
    <property type="entry name" value="GGDEF"/>
    <property type="match status" value="1"/>
</dbReference>
<feature type="transmembrane region" description="Helical" evidence="1">
    <location>
        <begin position="6"/>
        <end position="26"/>
    </location>
</feature>
<feature type="domain" description="EAL" evidence="2">
    <location>
        <begin position="609"/>
        <end position="858"/>
    </location>
</feature>
<protein>
    <submittedName>
        <fullName evidence="4">EAL domain-containing protein</fullName>
    </submittedName>
</protein>
<dbReference type="PROSITE" id="PS50883">
    <property type="entry name" value="EAL"/>
    <property type="match status" value="1"/>
</dbReference>
<dbReference type="CDD" id="cd01948">
    <property type="entry name" value="EAL"/>
    <property type="match status" value="1"/>
</dbReference>
<dbReference type="Pfam" id="PF00563">
    <property type="entry name" value="EAL"/>
    <property type="match status" value="1"/>
</dbReference>
<dbReference type="EMBL" id="JACYTO010000001">
    <property type="protein sequence ID" value="MBD8502413.1"/>
    <property type="molecule type" value="Genomic_DNA"/>
</dbReference>
<dbReference type="NCBIfam" id="TIGR00254">
    <property type="entry name" value="GGDEF"/>
    <property type="match status" value="1"/>
</dbReference>
<evidence type="ECO:0000256" key="1">
    <source>
        <dbReference type="SAM" id="Phobius"/>
    </source>
</evidence>
<accession>A0ABR9B7T0</accession>
<dbReference type="InterPro" id="IPR000160">
    <property type="entry name" value="GGDEF_dom"/>
</dbReference>
<dbReference type="InterPro" id="IPR001633">
    <property type="entry name" value="EAL_dom"/>
</dbReference>
<evidence type="ECO:0000259" key="3">
    <source>
        <dbReference type="PROSITE" id="PS50887"/>
    </source>
</evidence>
<evidence type="ECO:0000313" key="5">
    <source>
        <dbReference type="Proteomes" id="UP000603602"/>
    </source>
</evidence>
<evidence type="ECO:0000313" key="4">
    <source>
        <dbReference type="EMBL" id="MBD8502413.1"/>
    </source>
</evidence>
<dbReference type="CDD" id="cd01949">
    <property type="entry name" value="GGDEF"/>
    <property type="match status" value="1"/>
</dbReference>
<gene>
    <name evidence="4" type="ORF">IFO67_05915</name>
</gene>
<dbReference type="PANTHER" id="PTHR33121:SF71">
    <property type="entry name" value="OXYGEN SENSOR PROTEIN DOSP"/>
    <property type="match status" value="1"/>
</dbReference>
<dbReference type="SMART" id="SM00267">
    <property type="entry name" value="GGDEF"/>
    <property type="match status" value="1"/>
</dbReference>
<dbReference type="InterPro" id="IPR029787">
    <property type="entry name" value="Nucleotide_cyclase"/>
</dbReference>
<sequence length="858" mass="96228">MKLRSFILATSVVVGIVFLGGSWWAISKGFDEAFREHARSQADDVAALTFSAMYEIMSRGWTREEAERFLAGIHGSDDTDAGNDRLKVMIFRAPAVVERYGEIHQPDPGRLARETLATGEGADSAEFGVFRRTFPLKAEARCLACHDNAEVGEVLGAIEVRQPYEAVLWNVRTGFYISALPSLLLGMIVALGAVWWVSLRIERSVDEVENSLESINSFDDLRHLAVNEDRHTFDEFHQVHGSIMSLATKLRSVAVDKDILLFEIGLLEKFVITSEVIRDWRVYVGRLLEDINSVIEAHVLFSVFQIDDELFDIEIFWYLSPDENGRKQVEQSIRDALIADSRFGEPATLNIHHHTPEKERTLTHAEQDAMVLRIKSFFVDRPRIGSIVGIGVQSDALADHTHSLVLDSILSTLLNVVGSIKAIHKYTRDLEYYATRDPLTDLYNQRVFWELLGYEIGRSQRHNAKCTLLLIDLDNFKLINDHYGHATGDRFLQRFAEAVDSSLRGGDILARYGGDEFVVVLPETDVEQGYSIAQRVLAAAKSVSLEATPGGEQIRGSVSIGLAVYPDHASDAKDLFLFADNMMYRAKAEGKERVSLPSTEDVMAVFRDVSEMGVAVLAAVNERRVIPFFQPIMGLQGNRLAAVEVLSRLEVNGELMRADQFIEIAEKIGIIHRLDTIVIEAALAKIKESDYDGYIFFNLSPRALVLSEFARTLRTVVKASGIAPERIVFEITERDTVKNLSLLERFITDLKSEGFGLAIDDFGSGFSSFHYLRRFPFDFLKIEGDFIANMLNSERDRVFVQSITSLAKALNIKVVAEFVESAEVLEMLRELEIDFAQGYYIGRPDRQVAMSDAVSSPA</sequence>
<comment type="caution">
    <text evidence="4">The sequence shown here is derived from an EMBL/GenBank/DDBJ whole genome shotgun (WGS) entry which is preliminary data.</text>
</comment>
<dbReference type="Proteomes" id="UP000603602">
    <property type="component" value="Unassembled WGS sequence"/>
</dbReference>
<keyword evidence="1" id="KW-1133">Transmembrane helix</keyword>